<comment type="caution">
    <text evidence="1">The sequence shown here is derived from an EMBL/GenBank/DDBJ whole genome shotgun (WGS) entry which is preliminary data.</text>
</comment>
<evidence type="ECO:0000313" key="1">
    <source>
        <dbReference type="EMBL" id="PRQ27597.1"/>
    </source>
</evidence>
<evidence type="ECO:0000313" key="2">
    <source>
        <dbReference type="Proteomes" id="UP000238479"/>
    </source>
</evidence>
<accession>A0A2P6Q082</accession>
<name>A0A2P6Q082_ROSCH</name>
<sequence length="69" mass="7868">MQLDAGECVAHNNITYVSPSSRKLWPCGDVHFATFVSTRGFFAFYLSARDIDRLVHSSPIYRKHTYQAS</sequence>
<keyword evidence="2" id="KW-1185">Reference proteome</keyword>
<dbReference type="Proteomes" id="UP000238479">
    <property type="component" value="Chromosome 6"/>
</dbReference>
<organism evidence="1 2">
    <name type="scientific">Rosa chinensis</name>
    <name type="common">China rose</name>
    <dbReference type="NCBI Taxonomy" id="74649"/>
    <lineage>
        <taxon>Eukaryota</taxon>
        <taxon>Viridiplantae</taxon>
        <taxon>Streptophyta</taxon>
        <taxon>Embryophyta</taxon>
        <taxon>Tracheophyta</taxon>
        <taxon>Spermatophyta</taxon>
        <taxon>Magnoliopsida</taxon>
        <taxon>eudicotyledons</taxon>
        <taxon>Gunneridae</taxon>
        <taxon>Pentapetalae</taxon>
        <taxon>rosids</taxon>
        <taxon>fabids</taxon>
        <taxon>Rosales</taxon>
        <taxon>Rosaceae</taxon>
        <taxon>Rosoideae</taxon>
        <taxon>Rosoideae incertae sedis</taxon>
        <taxon>Rosa</taxon>
    </lineage>
</organism>
<proteinExistence type="predicted"/>
<dbReference type="EMBL" id="PDCK01000044">
    <property type="protein sequence ID" value="PRQ27597.1"/>
    <property type="molecule type" value="Genomic_DNA"/>
</dbReference>
<gene>
    <name evidence="1" type="ORF">RchiOBHm_Chr6g0306961</name>
</gene>
<reference evidence="1 2" key="1">
    <citation type="journal article" date="2018" name="Nat. Genet.">
        <title>The Rosa genome provides new insights in the design of modern roses.</title>
        <authorList>
            <person name="Bendahmane M."/>
        </authorList>
    </citation>
    <scope>NUCLEOTIDE SEQUENCE [LARGE SCALE GENOMIC DNA]</scope>
    <source>
        <strain evidence="2">cv. Old Blush</strain>
    </source>
</reference>
<dbReference type="AlphaFoldDB" id="A0A2P6Q082"/>
<dbReference type="Gramene" id="PRQ27597">
    <property type="protein sequence ID" value="PRQ27597"/>
    <property type="gene ID" value="RchiOBHm_Chr6g0306961"/>
</dbReference>
<protein>
    <submittedName>
        <fullName evidence="1">Uncharacterized protein</fullName>
    </submittedName>
</protein>